<protein>
    <submittedName>
        <fullName evidence="2">Maturase K</fullName>
    </submittedName>
</protein>
<dbReference type="WBParaSite" id="PDA_v2.g6193.t1">
    <property type="protein sequence ID" value="PDA_v2.g6193.t1"/>
    <property type="gene ID" value="PDA_v2.g6193"/>
</dbReference>
<name>A0A914QRQ9_9BILA</name>
<sequence>MELSKRNSTIALPIETQYFPFFPTFMKYILQNASPKLLLKFYQSCKYFYFKSKITIAPNVWFDHEEKEIEFKFFVNNGKDFFYRAYPNIAKLWLCDVLKIYSFCDTRLIGNVFFNKVYRNNLKELFIETLFISFKELEILSKSPNLTKVDLQTKIENENDEPVSIEEIMVLFPNIKNICPARFTLESFEKLSKFKFLNKINSLEFCIVKTEFDPISMCKFLKENFDDDAEFVITFPVNSHHLRQQLLPRVEEIINGWETKKLKSAFYC</sequence>
<evidence type="ECO:0000313" key="2">
    <source>
        <dbReference type="WBParaSite" id="PDA_v2.g6193.t1"/>
    </source>
</evidence>
<keyword evidence="1" id="KW-1185">Reference proteome</keyword>
<organism evidence="1 2">
    <name type="scientific">Panagrolaimus davidi</name>
    <dbReference type="NCBI Taxonomy" id="227884"/>
    <lineage>
        <taxon>Eukaryota</taxon>
        <taxon>Metazoa</taxon>
        <taxon>Ecdysozoa</taxon>
        <taxon>Nematoda</taxon>
        <taxon>Chromadorea</taxon>
        <taxon>Rhabditida</taxon>
        <taxon>Tylenchina</taxon>
        <taxon>Panagrolaimomorpha</taxon>
        <taxon>Panagrolaimoidea</taxon>
        <taxon>Panagrolaimidae</taxon>
        <taxon>Panagrolaimus</taxon>
    </lineage>
</organism>
<evidence type="ECO:0000313" key="1">
    <source>
        <dbReference type="Proteomes" id="UP000887578"/>
    </source>
</evidence>
<accession>A0A914QRQ9</accession>
<proteinExistence type="predicted"/>
<reference evidence="2" key="1">
    <citation type="submission" date="2022-11" db="UniProtKB">
        <authorList>
            <consortium name="WormBaseParasite"/>
        </authorList>
    </citation>
    <scope>IDENTIFICATION</scope>
</reference>
<dbReference type="Proteomes" id="UP000887578">
    <property type="component" value="Unplaced"/>
</dbReference>
<dbReference type="AlphaFoldDB" id="A0A914QRQ9"/>